<reference evidence="1" key="1">
    <citation type="submission" date="2018-05" db="EMBL/GenBank/DDBJ databases">
        <authorList>
            <person name="Lanie J.A."/>
            <person name="Ng W.-L."/>
            <person name="Kazmierczak K.M."/>
            <person name="Andrzejewski T.M."/>
            <person name="Davidsen T.M."/>
            <person name="Wayne K.J."/>
            <person name="Tettelin H."/>
            <person name="Glass J.I."/>
            <person name="Rusch D."/>
            <person name="Podicherti R."/>
            <person name="Tsui H.-C.T."/>
            <person name="Winkler M.E."/>
        </authorList>
    </citation>
    <scope>NUCLEOTIDE SEQUENCE</scope>
</reference>
<evidence type="ECO:0000313" key="1">
    <source>
        <dbReference type="EMBL" id="SVC74997.1"/>
    </source>
</evidence>
<organism evidence="1">
    <name type="scientific">marine metagenome</name>
    <dbReference type="NCBI Taxonomy" id="408172"/>
    <lineage>
        <taxon>unclassified sequences</taxon>
        <taxon>metagenomes</taxon>
        <taxon>ecological metagenomes</taxon>
    </lineage>
</organism>
<accession>A0A382PQ79</accession>
<feature type="non-terminal residue" evidence="1">
    <location>
        <position position="130"/>
    </location>
</feature>
<proteinExistence type="predicted"/>
<sequence>MDRINDRYLKANQVAENGLLDRRLFLKRGLQFGIITSLASTVSLVSAKENDSVSKKKSSDLTWMHEPGTPFSTYGQPSKFEDNVLRYPSANEMVPGNGVSWTPLHLMEGAITPNGLHFERHHNGVPQINP</sequence>
<dbReference type="EMBL" id="UINC01108701">
    <property type="protein sequence ID" value="SVC74997.1"/>
    <property type="molecule type" value="Genomic_DNA"/>
</dbReference>
<protein>
    <submittedName>
        <fullName evidence="1">Uncharacterized protein</fullName>
    </submittedName>
</protein>
<name>A0A382PQ79_9ZZZZ</name>
<gene>
    <name evidence="1" type="ORF">METZ01_LOCUS327851</name>
</gene>
<dbReference type="InterPro" id="IPR036374">
    <property type="entry name" value="OxRdtase_Mopterin-bd_sf"/>
</dbReference>
<dbReference type="AlphaFoldDB" id="A0A382PQ79"/>
<dbReference type="SUPFAM" id="SSF56524">
    <property type="entry name" value="Oxidoreductase molybdopterin-binding domain"/>
    <property type="match status" value="1"/>
</dbReference>
<dbReference type="Gene3D" id="3.90.420.10">
    <property type="entry name" value="Oxidoreductase, molybdopterin-binding domain"/>
    <property type="match status" value="1"/>
</dbReference>